<accession>A0A0V8HHW8</accession>
<dbReference type="OrthoDB" id="2991331at2"/>
<proteinExistence type="predicted"/>
<feature type="coiled-coil region" evidence="1">
    <location>
        <begin position="15"/>
        <end position="42"/>
    </location>
</feature>
<keyword evidence="1" id="KW-0175">Coiled coil</keyword>
<evidence type="ECO:0000313" key="3">
    <source>
        <dbReference type="Proteomes" id="UP000181997"/>
    </source>
</evidence>
<evidence type="ECO:0000256" key="1">
    <source>
        <dbReference type="SAM" id="Coils"/>
    </source>
</evidence>
<dbReference type="EMBL" id="FMAU01000002">
    <property type="protein sequence ID" value="SCC00472.1"/>
    <property type="molecule type" value="Genomic_DNA"/>
</dbReference>
<sequence>MKQYYMTPEQLYQYIEQLNKKVVALEQKVNKLTEELTTVKDTPKINVEKIEYKFDQLKVESLDGTLNIGLNPGGMSEEIEDFAVAPNGKKKAVKEITPYKDKITDEVTSYIKNDLPSLISDNEVQLQRSIDPSYLNMIQQDLMNQMPQRIDFYVNNIPFIEGKHTDEEWTGKILSKIKQDIQSALFSFMSQMPDNMEGMNNHEPTSD</sequence>
<reference evidence="3" key="1">
    <citation type="submission" date="2016-08" db="EMBL/GenBank/DDBJ databases">
        <authorList>
            <person name="Varghese N."/>
            <person name="Submissions Spin"/>
        </authorList>
    </citation>
    <scope>NUCLEOTIDE SEQUENCE [LARGE SCALE GENOMIC DNA]</scope>
    <source>
        <strain evidence="3">SGD-1123</strain>
    </source>
</reference>
<name>A0A0V8HHW8_9BACI</name>
<dbReference type="Proteomes" id="UP000181997">
    <property type="component" value="Unassembled WGS sequence"/>
</dbReference>
<protein>
    <submittedName>
        <fullName evidence="2">Spore germination protein PC</fullName>
    </submittedName>
</protein>
<keyword evidence="3" id="KW-1185">Reference proteome</keyword>
<dbReference type="Pfam" id="PF10737">
    <property type="entry name" value="GerPC"/>
    <property type="match status" value="1"/>
</dbReference>
<gene>
    <name evidence="2" type="ORF">GA0061094_1787</name>
</gene>
<dbReference type="RefSeq" id="WP_058298222.1">
    <property type="nucleotide sequence ID" value="NZ_FMAU01000002.1"/>
</dbReference>
<organism evidence="2 3">
    <name type="scientific">[Bacillus] enclensis</name>
    <dbReference type="NCBI Taxonomy" id="1402860"/>
    <lineage>
        <taxon>Bacteria</taxon>
        <taxon>Bacillati</taxon>
        <taxon>Bacillota</taxon>
        <taxon>Bacilli</taxon>
        <taxon>Bacillales</taxon>
        <taxon>Bacillaceae</taxon>
        <taxon>Rossellomorea</taxon>
    </lineage>
</organism>
<evidence type="ECO:0000313" key="2">
    <source>
        <dbReference type="EMBL" id="SCC00472.1"/>
    </source>
</evidence>
<dbReference type="InterPro" id="IPR019673">
    <property type="entry name" value="Spore_germination_GerPC"/>
</dbReference>
<dbReference type="AlphaFoldDB" id="A0A0V8HHW8"/>